<dbReference type="KEGG" id="otr:OTERR_29530"/>
<gene>
    <name evidence="1" type="ORF">OTERR_29530</name>
</gene>
<reference evidence="1 2" key="1">
    <citation type="submission" date="2017-07" db="EMBL/GenBank/DDBJ databases">
        <title>Complete genome sequence of Oryzomicrobium terrae TPP412.</title>
        <authorList>
            <person name="Chiu L.-W."/>
            <person name="Lo K.-J."/>
            <person name="Tsai Y.-M."/>
            <person name="Lin S.-S."/>
            <person name="Kuo C.-H."/>
            <person name="Liu C.-T."/>
        </authorList>
    </citation>
    <scope>NUCLEOTIDE SEQUENCE [LARGE SCALE GENOMIC DNA]</scope>
    <source>
        <strain evidence="1 2">TPP412</strain>
    </source>
</reference>
<dbReference type="AlphaFoldDB" id="A0A5C1ECT8"/>
<keyword evidence="2" id="KW-1185">Reference proteome</keyword>
<sequence>MSGATRLVSLAAYVGAIHRQPSPHTLADESVERTSWLDQGIEVRQEVAVYRFADGAVIRRTVEQDSFPSDLACAECWITYEVLAHGDSGSPIHPARQVFENACRESFWLAYHTAPA</sequence>
<proteinExistence type="predicted"/>
<organism evidence="1 2">
    <name type="scientific">Oryzomicrobium terrae</name>
    <dbReference type="NCBI Taxonomy" id="1735038"/>
    <lineage>
        <taxon>Bacteria</taxon>
        <taxon>Pseudomonadati</taxon>
        <taxon>Pseudomonadota</taxon>
        <taxon>Betaproteobacteria</taxon>
        <taxon>Rhodocyclales</taxon>
        <taxon>Rhodocyclaceae</taxon>
        <taxon>Oryzomicrobium</taxon>
    </lineage>
</organism>
<protein>
    <submittedName>
        <fullName evidence="1">Uncharacterized protein</fullName>
    </submittedName>
</protein>
<dbReference type="Proteomes" id="UP000323671">
    <property type="component" value="Chromosome"/>
</dbReference>
<dbReference type="RefSeq" id="WP_149426271.1">
    <property type="nucleotide sequence ID" value="NZ_CP022579.1"/>
</dbReference>
<evidence type="ECO:0000313" key="2">
    <source>
        <dbReference type="Proteomes" id="UP000323671"/>
    </source>
</evidence>
<accession>A0A5C1ECT8</accession>
<dbReference type="EMBL" id="CP022579">
    <property type="protein sequence ID" value="QEL66429.1"/>
    <property type="molecule type" value="Genomic_DNA"/>
</dbReference>
<evidence type="ECO:0000313" key="1">
    <source>
        <dbReference type="EMBL" id="QEL66429.1"/>
    </source>
</evidence>
<name>A0A5C1ECT8_9RHOO</name>